<dbReference type="STRING" id="525918.SAMN05660964_02063"/>
<dbReference type="Pfam" id="PF04386">
    <property type="entry name" value="SspB"/>
    <property type="match status" value="1"/>
</dbReference>
<evidence type="ECO:0000313" key="2">
    <source>
        <dbReference type="EMBL" id="SEA63284.1"/>
    </source>
</evidence>
<organism evidence="2 3">
    <name type="scientific">Thiothrix caldifontis</name>
    <dbReference type="NCBI Taxonomy" id="525918"/>
    <lineage>
        <taxon>Bacteria</taxon>
        <taxon>Pseudomonadati</taxon>
        <taxon>Pseudomonadota</taxon>
        <taxon>Gammaproteobacteria</taxon>
        <taxon>Thiotrichales</taxon>
        <taxon>Thiotrichaceae</taxon>
        <taxon>Thiothrix</taxon>
    </lineage>
</organism>
<dbReference type="NCBIfam" id="NF008769">
    <property type="entry name" value="PRK11798.2-5"/>
    <property type="match status" value="1"/>
</dbReference>
<dbReference type="InterPro" id="IPR007481">
    <property type="entry name" value="SspB"/>
</dbReference>
<evidence type="ECO:0000256" key="1">
    <source>
        <dbReference type="SAM" id="MobiDB-lite"/>
    </source>
</evidence>
<dbReference type="Proteomes" id="UP000199397">
    <property type="component" value="Unassembled WGS sequence"/>
</dbReference>
<dbReference type="GO" id="GO:0005829">
    <property type="term" value="C:cytosol"/>
    <property type="evidence" value="ECO:0007669"/>
    <property type="project" value="TreeGrafter"/>
</dbReference>
<dbReference type="AlphaFoldDB" id="A0A1H4CSG1"/>
<feature type="compositionally biased region" description="Basic residues" evidence="1">
    <location>
        <begin position="162"/>
        <end position="172"/>
    </location>
</feature>
<dbReference type="Gene3D" id="2.30.30.220">
    <property type="entry name" value="SspB-like"/>
    <property type="match status" value="1"/>
</dbReference>
<reference evidence="2 3" key="1">
    <citation type="submission" date="2016-10" db="EMBL/GenBank/DDBJ databases">
        <authorList>
            <person name="de Groot N.N."/>
        </authorList>
    </citation>
    <scope>NUCLEOTIDE SEQUENCE [LARGE SCALE GENOMIC DNA]</scope>
    <source>
        <strain evidence="2 3">DSM 21228</strain>
    </source>
</reference>
<dbReference type="PIRSF" id="PIRSF005276">
    <property type="entry name" value="SspB"/>
    <property type="match status" value="1"/>
</dbReference>
<dbReference type="OrthoDB" id="9797358at2"/>
<dbReference type="PANTHER" id="PTHR37486:SF1">
    <property type="entry name" value="STRINGENT STARVATION PROTEIN B"/>
    <property type="match status" value="1"/>
</dbReference>
<dbReference type="PANTHER" id="PTHR37486">
    <property type="entry name" value="STRINGENT STARVATION PROTEIN B"/>
    <property type="match status" value="1"/>
</dbReference>
<name>A0A1H4CSG1_9GAMM</name>
<dbReference type="EMBL" id="FNQP01000010">
    <property type="protein sequence ID" value="SEA63284.1"/>
    <property type="molecule type" value="Genomic_DNA"/>
</dbReference>
<dbReference type="InterPro" id="IPR036760">
    <property type="entry name" value="SspB-like_sf"/>
</dbReference>
<keyword evidence="3" id="KW-1185">Reference proteome</keyword>
<proteinExistence type="predicted"/>
<sequence>MNQSNNPPIPPSTPKRPYLLRAFYEWIVDNGMTPHILVDARSTEVSVPRQFVKDGSIVLNISMTAANNLMMDNDKVTFNARFGGRAMSIWLPMWSIMAIYSRETQDGLHFPLEEYSENMQTPESGMSAASPIALATVGGAAVSETGTEADDGGQDEPPPPKPTKRPALRVVK</sequence>
<gene>
    <name evidence="2" type="ORF">SAMN05660964_02063</name>
</gene>
<dbReference type="GO" id="GO:0045732">
    <property type="term" value="P:positive regulation of protein catabolic process"/>
    <property type="evidence" value="ECO:0007669"/>
    <property type="project" value="TreeGrafter"/>
</dbReference>
<accession>A0A1H4CSG1</accession>
<dbReference type="GO" id="GO:0005840">
    <property type="term" value="C:ribosome"/>
    <property type="evidence" value="ECO:0007669"/>
    <property type="project" value="TreeGrafter"/>
</dbReference>
<feature type="region of interest" description="Disordered" evidence="1">
    <location>
        <begin position="137"/>
        <end position="172"/>
    </location>
</feature>
<dbReference type="RefSeq" id="WP_093068293.1">
    <property type="nucleotide sequence ID" value="NZ_FNQP01000010.1"/>
</dbReference>
<evidence type="ECO:0000313" key="3">
    <source>
        <dbReference type="Proteomes" id="UP000199397"/>
    </source>
</evidence>
<dbReference type="SUPFAM" id="SSF101738">
    <property type="entry name" value="SspB-like"/>
    <property type="match status" value="1"/>
</dbReference>
<protein>
    <submittedName>
        <fullName evidence="2">Stringent starvation protein B</fullName>
    </submittedName>
</protein>